<dbReference type="InterPro" id="IPR036412">
    <property type="entry name" value="HAD-like_sf"/>
</dbReference>
<proteinExistence type="predicted"/>
<dbReference type="InterPro" id="IPR023198">
    <property type="entry name" value="PGP-like_dom2"/>
</dbReference>
<dbReference type="RefSeq" id="WP_069980550.1">
    <property type="nucleotide sequence ID" value="NZ_CP017269.1"/>
</dbReference>
<dbReference type="SFLD" id="SFLDG01129">
    <property type="entry name" value="C1.5:_HAD__Beta-PGM__Phosphata"/>
    <property type="match status" value="1"/>
</dbReference>
<organism evidence="1 2">
    <name type="scientific">Geosporobacter ferrireducens</name>
    <dbReference type="NCBI Taxonomy" id="1424294"/>
    <lineage>
        <taxon>Bacteria</taxon>
        <taxon>Bacillati</taxon>
        <taxon>Bacillota</taxon>
        <taxon>Clostridia</taxon>
        <taxon>Peptostreptococcales</taxon>
        <taxon>Thermotaleaceae</taxon>
        <taxon>Geosporobacter</taxon>
    </lineage>
</organism>
<gene>
    <name evidence="1" type="ORF">Gferi_23435</name>
</gene>
<protein>
    <submittedName>
        <fullName evidence="1">HAD family hydrolase</fullName>
    </submittedName>
</protein>
<sequence>MIKDIEAVIFDLDGTLVDSMWIWKQIDIDYLEKRGIPLPEDLQKTIEGMSFTETAKYFKDRFQLSENLEDIKKEWMEMAEDFYANQIPLKNGAWTFLSSLQQKNIKMGIGTSNAKDLAQAVIGKHNLLPFFHSIRTSCEVEKGKPHPDIFLKVAEDLKVKPEACLVFEDTYAGVLAAKRAGMRVIAIADATSLAYAEEIRSLADQYIESFEEIVQVG</sequence>
<dbReference type="Gene3D" id="3.40.50.1000">
    <property type="entry name" value="HAD superfamily/HAD-like"/>
    <property type="match status" value="1"/>
</dbReference>
<dbReference type="NCBIfam" id="TIGR01509">
    <property type="entry name" value="HAD-SF-IA-v3"/>
    <property type="match status" value="1"/>
</dbReference>
<dbReference type="PANTHER" id="PTHR18901:SF38">
    <property type="entry name" value="PSEUDOURIDINE-5'-PHOSPHATASE"/>
    <property type="match status" value="1"/>
</dbReference>
<dbReference type="AlphaFoldDB" id="A0A1D8GMW0"/>
<dbReference type="EMBL" id="CP017269">
    <property type="protein sequence ID" value="AOT72235.1"/>
    <property type="molecule type" value="Genomic_DNA"/>
</dbReference>
<name>A0A1D8GMW0_9FIRM</name>
<dbReference type="GO" id="GO:0016791">
    <property type="term" value="F:phosphatase activity"/>
    <property type="evidence" value="ECO:0007669"/>
    <property type="project" value="TreeGrafter"/>
</dbReference>
<dbReference type="InterPro" id="IPR023214">
    <property type="entry name" value="HAD_sf"/>
</dbReference>
<dbReference type="Proteomes" id="UP000095743">
    <property type="component" value="Chromosome"/>
</dbReference>
<reference evidence="1 2" key="1">
    <citation type="submission" date="2016-09" db="EMBL/GenBank/DDBJ databases">
        <title>Genomic analysis reveals versatility of anaerobic energy metabolism of Geosporobacter ferrireducens IRF9 of phylum Firmicutes.</title>
        <authorList>
            <person name="Kim S.-J."/>
        </authorList>
    </citation>
    <scope>NUCLEOTIDE SEQUENCE [LARGE SCALE GENOMIC DNA]</scope>
    <source>
        <strain evidence="1 2">IRF9</strain>
    </source>
</reference>
<accession>A0A1D8GMW0</accession>
<keyword evidence="1" id="KW-0378">Hydrolase</keyword>
<dbReference type="InterPro" id="IPR041492">
    <property type="entry name" value="HAD_2"/>
</dbReference>
<dbReference type="SFLD" id="SFLDS00003">
    <property type="entry name" value="Haloacid_Dehalogenase"/>
    <property type="match status" value="1"/>
</dbReference>
<dbReference type="Gene3D" id="1.10.150.240">
    <property type="entry name" value="Putative phosphatase, domain 2"/>
    <property type="match status" value="1"/>
</dbReference>
<dbReference type="NCBIfam" id="TIGR01549">
    <property type="entry name" value="HAD-SF-IA-v1"/>
    <property type="match status" value="1"/>
</dbReference>
<evidence type="ECO:0000313" key="2">
    <source>
        <dbReference type="Proteomes" id="UP000095743"/>
    </source>
</evidence>
<dbReference type="OrthoDB" id="9797743at2"/>
<dbReference type="CDD" id="cd07505">
    <property type="entry name" value="HAD_BPGM-like"/>
    <property type="match status" value="1"/>
</dbReference>
<dbReference type="SUPFAM" id="SSF56784">
    <property type="entry name" value="HAD-like"/>
    <property type="match status" value="1"/>
</dbReference>
<dbReference type="KEGG" id="gfe:Gferi_23435"/>
<dbReference type="InterPro" id="IPR006439">
    <property type="entry name" value="HAD-SF_hydro_IA"/>
</dbReference>
<dbReference type="STRING" id="1424294.Gferi_23435"/>
<evidence type="ECO:0000313" key="1">
    <source>
        <dbReference type="EMBL" id="AOT72235.1"/>
    </source>
</evidence>
<dbReference type="SFLD" id="SFLDG01135">
    <property type="entry name" value="C1.5.6:_HAD__Beta-PGM__Phospha"/>
    <property type="match status" value="1"/>
</dbReference>
<keyword evidence="2" id="KW-1185">Reference proteome</keyword>
<dbReference type="Pfam" id="PF13419">
    <property type="entry name" value="HAD_2"/>
    <property type="match status" value="1"/>
</dbReference>
<dbReference type="PANTHER" id="PTHR18901">
    <property type="entry name" value="2-DEOXYGLUCOSE-6-PHOSPHATE PHOSPHATASE 2"/>
    <property type="match status" value="1"/>
</dbReference>
<dbReference type="PRINTS" id="PR00413">
    <property type="entry name" value="HADHALOGNASE"/>
</dbReference>